<name>A0AAW2LR23_SESRA</name>
<gene>
    <name evidence="2" type="ORF">Sradi_5324600</name>
</gene>
<protein>
    <submittedName>
        <fullName evidence="2">Uncharacterized protein</fullName>
    </submittedName>
</protein>
<evidence type="ECO:0000313" key="2">
    <source>
        <dbReference type="EMBL" id="KAL0320631.1"/>
    </source>
</evidence>
<reference evidence="2" key="1">
    <citation type="submission" date="2020-06" db="EMBL/GenBank/DDBJ databases">
        <authorList>
            <person name="Li T."/>
            <person name="Hu X."/>
            <person name="Zhang T."/>
            <person name="Song X."/>
            <person name="Zhang H."/>
            <person name="Dai N."/>
            <person name="Sheng W."/>
            <person name="Hou X."/>
            <person name="Wei L."/>
        </authorList>
    </citation>
    <scope>NUCLEOTIDE SEQUENCE</scope>
    <source>
        <strain evidence="2">G02</strain>
        <tissue evidence="2">Leaf</tissue>
    </source>
</reference>
<organism evidence="2">
    <name type="scientific">Sesamum radiatum</name>
    <name type="common">Black benniseed</name>
    <dbReference type="NCBI Taxonomy" id="300843"/>
    <lineage>
        <taxon>Eukaryota</taxon>
        <taxon>Viridiplantae</taxon>
        <taxon>Streptophyta</taxon>
        <taxon>Embryophyta</taxon>
        <taxon>Tracheophyta</taxon>
        <taxon>Spermatophyta</taxon>
        <taxon>Magnoliopsida</taxon>
        <taxon>eudicotyledons</taxon>
        <taxon>Gunneridae</taxon>
        <taxon>Pentapetalae</taxon>
        <taxon>asterids</taxon>
        <taxon>lamiids</taxon>
        <taxon>Lamiales</taxon>
        <taxon>Pedaliaceae</taxon>
        <taxon>Sesamum</taxon>
    </lineage>
</organism>
<dbReference type="AlphaFoldDB" id="A0AAW2LR23"/>
<sequence length="67" mass="7677">MADRRGGECGRNWEAGEMEQGRPTSEGGMATRRGDWRWSAAVEGSGRRRQQESKGKREGWRRQARQV</sequence>
<accession>A0AAW2LR23</accession>
<evidence type="ECO:0000256" key="1">
    <source>
        <dbReference type="SAM" id="MobiDB-lite"/>
    </source>
</evidence>
<dbReference type="EMBL" id="JACGWJ010000024">
    <property type="protein sequence ID" value="KAL0320631.1"/>
    <property type="molecule type" value="Genomic_DNA"/>
</dbReference>
<comment type="caution">
    <text evidence="2">The sequence shown here is derived from an EMBL/GenBank/DDBJ whole genome shotgun (WGS) entry which is preliminary data.</text>
</comment>
<feature type="compositionally biased region" description="Basic and acidic residues" evidence="1">
    <location>
        <begin position="45"/>
        <end position="61"/>
    </location>
</feature>
<feature type="region of interest" description="Disordered" evidence="1">
    <location>
        <begin position="1"/>
        <end position="67"/>
    </location>
</feature>
<reference evidence="2" key="2">
    <citation type="journal article" date="2024" name="Plant">
        <title>Genomic evolution and insights into agronomic trait innovations of Sesamum species.</title>
        <authorList>
            <person name="Miao H."/>
            <person name="Wang L."/>
            <person name="Qu L."/>
            <person name="Liu H."/>
            <person name="Sun Y."/>
            <person name="Le M."/>
            <person name="Wang Q."/>
            <person name="Wei S."/>
            <person name="Zheng Y."/>
            <person name="Lin W."/>
            <person name="Duan Y."/>
            <person name="Cao H."/>
            <person name="Xiong S."/>
            <person name="Wang X."/>
            <person name="Wei L."/>
            <person name="Li C."/>
            <person name="Ma Q."/>
            <person name="Ju M."/>
            <person name="Zhao R."/>
            <person name="Li G."/>
            <person name="Mu C."/>
            <person name="Tian Q."/>
            <person name="Mei H."/>
            <person name="Zhang T."/>
            <person name="Gao T."/>
            <person name="Zhang H."/>
        </authorList>
    </citation>
    <scope>NUCLEOTIDE SEQUENCE</scope>
    <source>
        <strain evidence="2">G02</strain>
    </source>
</reference>
<proteinExistence type="predicted"/>